<protein>
    <submittedName>
        <fullName evidence="2">Uncharacterized protein</fullName>
    </submittedName>
</protein>
<dbReference type="AlphaFoldDB" id="A0A9D4ZLB8"/>
<dbReference type="Proteomes" id="UP000886520">
    <property type="component" value="Chromosome 7"/>
</dbReference>
<accession>A0A9D4ZLB8</accession>
<evidence type="ECO:0000256" key="1">
    <source>
        <dbReference type="SAM" id="MobiDB-lite"/>
    </source>
</evidence>
<keyword evidence="3" id="KW-1185">Reference proteome</keyword>
<proteinExistence type="predicted"/>
<feature type="region of interest" description="Disordered" evidence="1">
    <location>
        <begin position="1"/>
        <end position="24"/>
    </location>
</feature>
<feature type="region of interest" description="Disordered" evidence="1">
    <location>
        <begin position="181"/>
        <end position="207"/>
    </location>
</feature>
<evidence type="ECO:0000313" key="3">
    <source>
        <dbReference type="Proteomes" id="UP000886520"/>
    </source>
</evidence>
<organism evidence="2 3">
    <name type="scientific">Adiantum capillus-veneris</name>
    <name type="common">Maidenhair fern</name>
    <dbReference type="NCBI Taxonomy" id="13818"/>
    <lineage>
        <taxon>Eukaryota</taxon>
        <taxon>Viridiplantae</taxon>
        <taxon>Streptophyta</taxon>
        <taxon>Embryophyta</taxon>
        <taxon>Tracheophyta</taxon>
        <taxon>Polypodiopsida</taxon>
        <taxon>Polypodiidae</taxon>
        <taxon>Polypodiales</taxon>
        <taxon>Pteridineae</taxon>
        <taxon>Pteridaceae</taxon>
        <taxon>Vittarioideae</taxon>
        <taxon>Adiantum</taxon>
    </lineage>
</organism>
<reference evidence="2" key="1">
    <citation type="submission" date="2021-01" db="EMBL/GenBank/DDBJ databases">
        <title>Adiantum capillus-veneris genome.</title>
        <authorList>
            <person name="Fang Y."/>
            <person name="Liao Q."/>
        </authorList>
    </citation>
    <scope>NUCLEOTIDE SEQUENCE</scope>
    <source>
        <strain evidence="2">H3</strain>
        <tissue evidence="2">Leaf</tissue>
    </source>
</reference>
<evidence type="ECO:0000313" key="2">
    <source>
        <dbReference type="EMBL" id="KAI5077411.1"/>
    </source>
</evidence>
<name>A0A9D4ZLB8_ADICA</name>
<dbReference type="EMBL" id="JABFUD020000007">
    <property type="protein sequence ID" value="KAI5077411.1"/>
    <property type="molecule type" value="Genomic_DNA"/>
</dbReference>
<sequence length="305" mass="31527">MPRRRTCSEDDTPVSRDAATTDKHSAPFHAAVRGAPPAGANLAADTGDATPAVSITADHAVVKPTQAIPLSGATQPAYPAHAAATVLDTCELAQMHASCATTSAEDQSVTANIVATPREENVAAHDAATIPAEEPAADQCVAIPEEEVATKDATAICIAATPITATPDAVSTLVLEDAASTSNAKPHAVGKSTRSRPPADGAFLGNQAPAGQGIMDQLRPHAAHPEFLQQTSLNCSSHILNDGYNAEALILAWSYLPLAAGSKASRAMLRDASLFSSPMAMLPHNARRCYVMCLYSLHSVPNNAT</sequence>
<comment type="caution">
    <text evidence="2">The sequence shown here is derived from an EMBL/GenBank/DDBJ whole genome shotgun (WGS) entry which is preliminary data.</text>
</comment>
<gene>
    <name evidence="2" type="ORF">GOP47_0007235</name>
</gene>